<dbReference type="EMBL" id="JASCZI010272201">
    <property type="protein sequence ID" value="MED6220984.1"/>
    <property type="molecule type" value="Genomic_DNA"/>
</dbReference>
<comment type="caution">
    <text evidence="3">The sequence shown here is derived from an EMBL/GenBank/DDBJ whole genome shotgun (WGS) entry which is preliminary data.</text>
</comment>
<evidence type="ECO:0000313" key="4">
    <source>
        <dbReference type="Proteomes" id="UP001341840"/>
    </source>
</evidence>
<proteinExistence type="predicted"/>
<sequence>MTSASDANRRMQRKKNQVARQVAAENKGLSPDPPVPGRRKTKKFDFESSKKRKNPPNNSFGSIFSNEFDVVGFLDEYMMKNSHEAMDVIGLKNNLEFVMKDRVRSVGIARAILKRLFEAPPTLAFELVALKQKISSLEAKKSDTNLKLDTLQGDVLKYQRISQEAEQSREACRVF</sequence>
<gene>
    <name evidence="3" type="ORF">PIB30_050042</name>
</gene>
<feature type="coiled-coil region" evidence="1">
    <location>
        <begin position="127"/>
        <end position="154"/>
    </location>
</feature>
<evidence type="ECO:0000313" key="3">
    <source>
        <dbReference type="EMBL" id="MED6220984.1"/>
    </source>
</evidence>
<evidence type="ECO:0000256" key="1">
    <source>
        <dbReference type="SAM" id="Coils"/>
    </source>
</evidence>
<name>A0ABU6ZGC2_9FABA</name>
<keyword evidence="1" id="KW-0175">Coiled coil</keyword>
<protein>
    <submittedName>
        <fullName evidence="3">Uncharacterized protein</fullName>
    </submittedName>
</protein>
<organism evidence="3 4">
    <name type="scientific">Stylosanthes scabra</name>
    <dbReference type="NCBI Taxonomy" id="79078"/>
    <lineage>
        <taxon>Eukaryota</taxon>
        <taxon>Viridiplantae</taxon>
        <taxon>Streptophyta</taxon>
        <taxon>Embryophyta</taxon>
        <taxon>Tracheophyta</taxon>
        <taxon>Spermatophyta</taxon>
        <taxon>Magnoliopsida</taxon>
        <taxon>eudicotyledons</taxon>
        <taxon>Gunneridae</taxon>
        <taxon>Pentapetalae</taxon>
        <taxon>rosids</taxon>
        <taxon>fabids</taxon>
        <taxon>Fabales</taxon>
        <taxon>Fabaceae</taxon>
        <taxon>Papilionoideae</taxon>
        <taxon>50 kb inversion clade</taxon>
        <taxon>dalbergioids sensu lato</taxon>
        <taxon>Dalbergieae</taxon>
        <taxon>Pterocarpus clade</taxon>
        <taxon>Stylosanthes</taxon>
    </lineage>
</organism>
<feature type="region of interest" description="Disordered" evidence="2">
    <location>
        <begin position="1"/>
        <end position="59"/>
    </location>
</feature>
<accession>A0ABU6ZGC2</accession>
<evidence type="ECO:0000256" key="2">
    <source>
        <dbReference type="SAM" id="MobiDB-lite"/>
    </source>
</evidence>
<dbReference type="Proteomes" id="UP001341840">
    <property type="component" value="Unassembled WGS sequence"/>
</dbReference>
<keyword evidence="4" id="KW-1185">Reference proteome</keyword>
<reference evidence="3 4" key="1">
    <citation type="journal article" date="2023" name="Plants (Basel)">
        <title>Bridging the Gap: Combining Genomics and Transcriptomics Approaches to Understand Stylosanthes scabra, an Orphan Legume from the Brazilian Caatinga.</title>
        <authorList>
            <person name="Ferreira-Neto J.R.C."/>
            <person name="da Silva M.D."/>
            <person name="Binneck E."/>
            <person name="de Melo N.F."/>
            <person name="da Silva R.H."/>
            <person name="de Melo A.L.T.M."/>
            <person name="Pandolfi V."/>
            <person name="Bustamante F.O."/>
            <person name="Brasileiro-Vidal A.C."/>
            <person name="Benko-Iseppon A.M."/>
        </authorList>
    </citation>
    <scope>NUCLEOTIDE SEQUENCE [LARGE SCALE GENOMIC DNA]</scope>
    <source>
        <tissue evidence="3">Leaves</tissue>
    </source>
</reference>